<accession>A0AAJ4XAB3</accession>
<dbReference type="EMBL" id="LT906468">
    <property type="protein sequence ID" value="SNV47917.1"/>
    <property type="molecule type" value="Genomic_DNA"/>
</dbReference>
<keyword evidence="1" id="KW-1133">Transmembrane helix</keyword>
<evidence type="ECO:0000313" key="2">
    <source>
        <dbReference type="EMBL" id="SNV47917.1"/>
    </source>
</evidence>
<dbReference type="Proteomes" id="UP000215355">
    <property type="component" value="Chromosome 1"/>
</dbReference>
<feature type="transmembrane region" description="Helical" evidence="1">
    <location>
        <begin position="6"/>
        <end position="27"/>
    </location>
</feature>
<dbReference type="RefSeq" id="WP_093095326.1">
    <property type="nucleotide sequence ID" value="NZ_FNGK01000001.1"/>
</dbReference>
<evidence type="ECO:0000313" key="3">
    <source>
        <dbReference type="Proteomes" id="UP000215355"/>
    </source>
</evidence>
<organism evidence="2 3">
    <name type="scientific">Sphingobacterium mizutaii</name>
    <dbReference type="NCBI Taxonomy" id="1010"/>
    <lineage>
        <taxon>Bacteria</taxon>
        <taxon>Pseudomonadati</taxon>
        <taxon>Bacteroidota</taxon>
        <taxon>Sphingobacteriia</taxon>
        <taxon>Sphingobacteriales</taxon>
        <taxon>Sphingobacteriaceae</taxon>
        <taxon>Sphingobacterium</taxon>
    </lineage>
</organism>
<keyword evidence="1" id="KW-0812">Transmembrane</keyword>
<dbReference type="AlphaFoldDB" id="A0AAJ4XAB3"/>
<dbReference type="KEGG" id="smiz:4412673_01446"/>
<keyword evidence="1" id="KW-0472">Membrane</keyword>
<name>A0AAJ4XAB3_9SPHI</name>
<protein>
    <submittedName>
        <fullName evidence="2">Uncharacterized protein</fullName>
    </submittedName>
</protein>
<sequence length="125" mass="13895">MSIQIVIIFVLALLSVSIIDTLGPIIANKFKFNYAYFIIFSFATYFLSGFFLSMFATANTVLFLSGMVGFYDGTVGVEIAKRFNGYQEADLKFIETKKNILGIVSFCLALIFGGLGRFLYTLMIG</sequence>
<evidence type="ECO:0000256" key="1">
    <source>
        <dbReference type="SAM" id="Phobius"/>
    </source>
</evidence>
<feature type="transmembrane region" description="Helical" evidence="1">
    <location>
        <begin position="34"/>
        <end position="55"/>
    </location>
</feature>
<feature type="transmembrane region" description="Helical" evidence="1">
    <location>
        <begin position="100"/>
        <end position="120"/>
    </location>
</feature>
<proteinExistence type="predicted"/>
<feature type="transmembrane region" description="Helical" evidence="1">
    <location>
        <begin position="61"/>
        <end position="80"/>
    </location>
</feature>
<gene>
    <name evidence="2" type="ORF">SAMEA4412673_01446</name>
</gene>
<reference evidence="2 3" key="1">
    <citation type="submission" date="2017-06" db="EMBL/GenBank/DDBJ databases">
        <authorList>
            <consortium name="Pathogen Informatics"/>
        </authorList>
    </citation>
    <scope>NUCLEOTIDE SEQUENCE [LARGE SCALE GENOMIC DNA]</scope>
    <source>
        <strain evidence="2 3">NCTC12149</strain>
    </source>
</reference>